<dbReference type="InterPro" id="IPR001539">
    <property type="entry name" value="Peptidase_U32"/>
</dbReference>
<dbReference type="Pfam" id="PF01136">
    <property type="entry name" value="Peptidase_U32"/>
    <property type="match status" value="1"/>
</dbReference>
<accession>A0A5S9MHI9</accession>
<evidence type="ECO:0000313" key="1">
    <source>
        <dbReference type="EMBL" id="BBP91096.1"/>
    </source>
</evidence>
<name>A0A5S9MHI9_BACIA</name>
<dbReference type="EMBL" id="AP021906">
    <property type="protein sequence ID" value="BBP91096.1"/>
    <property type="molecule type" value="Genomic_DNA"/>
</dbReference>
<sequence>MNAIFHNDRVQLLGDYLTFLDSLNVDGVVFGDPAVIMAAKETGVNLNLHWSTETTGTNYYTCNYLGQKRRIACCSC</sequence>
<reference evidence="1 2" key="1">
    <citation type="submission" date="2019-12" db="EMBL/GenBank/DDBJ databases">
        <title>Full genome sequence of a Bacillus safensis strain isolated from commercially available natto in Indonesia.</title>
        <authorList>
            <person name="Yoshida M."/>
            <person name="Uomi M."/>
            <person name="Waturangi D."/>
            <person name="Ekaputri J.J."/>
            <person name="Setiamarga D.H.E."/>
        </authorList>
    </citation>
    <scope>NUCLEOTIDE SEQUENCE [LARGE SCALE GENOMIC DNA]</scope>
    <source>
        <strain evidence="1 2">IDN1</strain>
    </source>
</reference>
<gene>
    <name evidence="1" type="ORF">BsIDN1_47140</name>
</gene>
<dbReference type="Proteomes" id="UP000464658">
    <property type="component" value="Chromosome"/>
</dbReference>
<organism evidence="1 2">
    <name type="scientific">Bacillus safensis</name>
    <dbReference type="NCBI Taxonomy" id="561879"/>
    <lineage>
        <taxon>Bacteria</taxon>
        <taxon>Bacillati</taxon>
        <taxon>Bacillota</taxon>
        <taxon>Bacilli</taxon>
        <taxon>Bacillales</taxon>
        <taxon>Bacillaceae</taxon>
        <taxon>Bacillus</taxon>
    </lineage>
</organism>
<proteinExistence type="predicted"/>
<evidence type="ECO:0000313" key="2">
    <source>
        <dbReference type="Proteomes" id="UP000464658"/>
    </source>
</evidence>
<dbReference type="AlphaFoldDB" id="A0A5S9MHI9"/>
<protein>
    <submittedName>
        <fullName evidence="1">Uncharacterized protein</fullName>
    </submittedName>
</protein>